<evidence type="ECO:0000256" key="10">
    <source>
        <dbReference type="ARBA" id="ARBA00032441"/>
    </source>
</evidence>
<keyword evidence="12" id="KW-1185">Reference proteome</keyword>
<dbReference type="PANTHER" id="PTHR33540:SF2">
    <property type="entry name" value="TRNA THREONYLCARBAMOYLADENOSINE BIOSYNTHESIS PROTEIN TSAE"/>
    <property type="match status" value="1"/>
</dbReference>
<keyword evidence="8" id="KW-0067">ATP-binding</keyword>
<keyword evidence="4" id="KW-0963">Cytoplasm</keyword>
<accession>A0ABZ2Y8A6</accession>
<organism evidence="11 12">
    <name type="scientific">Thermatribacter velox</name>
    <dbReference type="NCBI Taxonomy" id="3039681"/>
    <lineage>
        <taxon>Bacteria</taxon>
        <taxon>Pseudomonadati</taxon>
        <taxon>Atribacterota</taxon>
        <taxon>Atribacteria</taxon>
        <taxon>Atribacterales</taxon>
        <taxon>Thermatribacteraceae</taxon>
        <taxon>Thermatribacter</taxon>
    </lineage>
</organism>
<evidence type="ECO:0000256" key="4">
    <source>
        <dbReference type="ARBA" id="ARBA00022490"/>
    </source>
</evidence>
<evidence type="ECO:0000256" key="8">
    <source>
        <dbReference type="ARBA" id="ARBA00022840"/>
    </source>
</evidence>
<evidence type="ECO:0000256" key="3">
    <source>
        <dbReference type="ARBA" id="ARBA00019010"/>
    </source>
</evidence>
<evidence type="ECO:0000256" key="7">
    <source>
        <dbReference type="ARBA" id="ARBA00022741"/>
    </source>
</evidence>
<evidence type="ECO:0000256" key="2">
    <source>
        <dbReference type="ARBA" id="ARBA00007599"/>
    </source>
</evidence>
<evidence type="ECO:0000313" key="12">
    <source>
        <dbReference type="Proteomes" id="UP001461341"/>
    </source>
</evidence>
<dbReference type="SUPFAM" id="SSF52540">
    <property type="entry name" value="P-loop containing nucleoside triphosphate hydrolases"/>
    <property type="match status" value="1"/>
</dbReference>
<evidence type="ECO:0000256" key="1">
    <source>
        <dbReference type="ARBA" id="ARBA00004496"/>
    </source>
</evidence>
<dbReference type="InterPro" id="IPR027417">
    <property type="entry name" value="P-loop_NTPase"/>
</dbReference>
<name>A0ABZ2Y8A6_9BACT</name>
<evidence type="ECO:0000313" key="11">
    <source>
        <dbReference type="EMBL" id="WZL75241.1"/>
    </source>
</evidence>
<evidence type="ECO:0000256" key="9">
    <source>
        <dbReference type="ARBA" id="ARBA00022842"/>
    </source>
</evidence>
<evidence type="ECO:0000256" key="6">
    <source>
        <dbReference type="ARBA" id="ARBA00022723"/>
    </source>
</evidence>
<dbReference type="NCBIfam" id="TIGR00150">
    <property type="entry name" value="T6A_YjeE"/>
    <property type="match status" value="1"/>
</dbReference>
<dbReference type="EMBL" id="CP121689">
    <property type="protein sequence ID" value="WZL75241.1"/>
    <property type="molecule type" value="Genomic_DNA"/>
</dbReference>
<keyword evidence="5" id="KW-0819">tRNA processing</keyword>
<dbReference type="PANTHER" id="PTHR33540">
    <property type="entry name" value="TRNA THREONYLCARBAMOYLADENOSINE BIOSYNTHESIS PROTEIN TSAE"/>
    <property type="match status" value="1"/>
</dbReference>
<reference evidence="11 12" key="1">
    <citation type="submission" date="2023-03" db="EMBL/GenBank/DDBJ databases">
        <title>Novel Species.</title>
        <authorList>
            <person name="Ma S."/>
        </authorList>
    </citation>
    <scope>NUCLEOTIDE SEQUENCE [LARGE SCALE GENOMIC DNA]</scope>
    <source>
        <strain evidence="11 12">B11</strain>
    </source>
</reference>
<dbReference type="Pfam" id="PF02367">
    <property type="entry name" value="TsaE"/>
    <property type="match status" value="1"/>
</dbReference>
<dbReference type="InterPro" id="IPR003442">
    <property type="entry name" value="T6A_TsaE"/>
</dbReference>
<comment type="subcellular location">
    <subcellularLocation>
        <location evidence="1">Cytoplasm</location>
    </subcellularLocation>
</comment>
<sequence>MKEEKRTGEILLCVKTVLERETLEVGRRILDLARQYGTNLILLVGALGAGKTTLTKGIGEALGIPQEKVTSPTFALIHEYQGQQGIMYHMDFYRLDSWEEVLELGFEEYTSRSGVVVVEWADKFMHHFPNPYITVKISWKDLSAREIIVEYWK</sequence>
<proteinExistence type="inferred from homology"/>
<comment type="similarity">
    <text evidence="2">Belongs to the TsaE family.</text>
</comment>
<evidence type="ECO:0000256" key="5">
    <source>
        <dbReference type="ARBA" id="ARBA00022694"/>
    </source>
</evidence>
<dbReference type="Gene3D" id="3.40.50.300">
    <property type="entry name" value="P-loop containing nucleotide triphosphate hydrolases"/>
    <property type="match status" value="1"/>
</dbReference>
<gene>
    <name evidence="11" type="primary">tsaE</name>
    <name evidence="11" type="ORF">QBE54_06460</name>
</gene>
<keyword evidence="9" id="KW-0460">Magnesium</keyword>
<protein>
    <recommendedName>
        <fullName evidence="3">tRNA threonylcarbamoyladenosine biosynthesis protein TsaE</fullName>
    </recommendedName>
    <alternativeName>
        <fullName evidence="10">t(6)A37 threonylcarbamoyladenosine biosynthesis protein TsaE</fullName>
    </alternativeName>
</protein>
<keyword evidence="7" id="KW-0547">Nucleotide-binding</keyword>
<keyword evidence="6" id="KW-0479">Metal-binding</keyword>
<dbReference type="RefSeq" id="WP_369017387.1">
    <property type="nucleotide sequence ID" value="NZ_CP121689.1"/>
</dbReference>
<dbReference type="Proteomes" id="UP001461341">
    <property type="component" value="Chromosome"/>
</dbReference>